<evidence type="ECO:0008006" key="5">
    <source>
        <dbReference type="Google" id="ProtNLM"/>
    </source>
</evidence>
<dbReference type="InterPro" id="IPR028994">
    <property type="entry name" value="Integrin_alpha_N"/>
</dbReference>
<keyword evidence="1 2" id="KW-0732">Signal</keyword>
<feature type="signal peptide" evidence="2">
    <location>
        <begin position="1"/>
        <end position="18"/>
    </location>
</feature>
<dbReference type="NCBIfam" id="TIGR04183">
    <property type="entry name" value="Por_Secre_tail"/>
    <property type="match status" value="1"/>
</dbReference>
<dbReference type="InterPro" id="IPR026444">
    <property type="entry name" value="Secre_tail"/>
</dbReference>
<dbReference type="RefSeq" id="WP_112745541.1">
    <property type="nucleotide sequence ID" value="NZ_QMFY01000001.1"/>
</dbReference>
<proteinExistence type="predicted"/>
<dbReference type="EMBL" id="QMFY01000001">
    <property type="protein sequence ID" value="RAW03326.1"/>
    <property type="molecule type" value="Genomic_DNA"/>
</dbReference>
<dbReference type="Pfam" id="PF13517">
    <property type="entry name" value="FG-GAP_3"/>
    <property type="match status" value="1"/>
</dbReference>
<dbReference type="Proteomes" id="UP000251889">
    <property type="component" value="Unassembled WGS sequence"/>
</dbReference>
<organism evidence="3 4">
    <name type="scientific">Pseudochryseolinea flava</name>
    <dbReference type="NCBI Taxonomy" id="2059302"/>
    <lineage>
        <taxon>Bacteria</taxon>
        <taxon>Pseudomonadati</taxon>
        <taxon>Bacteroidota</taxon>
        <taxon>Cytophagia</taxon>
        <taxon>Cytophagales</taxon>
        <taxon>Fulvivirgaceae</taxon>
        <taxon>Pseudochryseolinea</taxon>
    </lineage>
</organism>
<accession>A0A364Y883</accession>
<evidence type="ECO:0000256" key="2">
    <source>
        <dbReference type="SAM" id="SignalP"/>
    </source>
</evidence>
<sequence length="727" mass="81104">MKYLLLLFLALSSLFVQAQFTYRLDQSVQVLNSNQDVLPLAWAGGMNASQYNTIDLDGDGKDDLVIYDRMANKIQTFLNTGFAYSYAPAYENQFPADLTNWLLLRDYNCDGKKDIFTGDIFGIKVYRNTTPPGEKLRWERFMFYVGPNIPKSIALITKGNTSTNLQLQYDDLPSISDVDGDGDLDIFNFRFTGSGTIEFHQNLSKENYGSCDSLEFERKTQKWAGLTECNCEDFAFNNDVCPTNGRVKHAVGKSILALDADADTKLDLIISEASCSNLSLLRNEGDVFNPIINTDVDFPEIDPVDFLIFPAGYYEDVTFDGNKDLLVAPNIYSKVYLTADLNHSSWLYQNTGSDAAPSFEFVKKNFLQEHMIDVGDNAIPALADFDNDNDLDLFISQHAATTGTAGIYFFENKGNASEPKFEFVSDNYWNFRSTSFYNLKIKFGDVNRDSKQDLIFTATSTENGQTHLYYILNTGSATYDFNTANIQEVNFTMSQPENICLVDENYDGNLDIIIGKSDGSLQLWTNNGGMNFSLVDDTYLGFDASLLRQSVACSVSDLDGDGKRDLLFGNQDGILSVISDYKNQTAVATEIVYNDIDETYTEKGLGGRIWPTVANLFNANRPSVVVGNIMGGLMLLKNDNSAPLPSEGAAIELFPNPVKQHEEVLIIKSNRNGFGTVYTSSGQLVQRDISFTVDNPGRLLTYNLAPGVYIFRATVNGKWISKRFVVF</sequence>
<evidence type="ECO:0000256" key="1">
    <source>
        <dbReference type="ARBA" id="ARBA00022729"/>
    </source>
</evidence>
<comment type="caution">
    <text evidence="3">The sequence shown here is derived from an EMBL/GenBank/DDBJ whole genome shotgun (WGS) entry which is preliminary data.</text>
</comment>
<dbReference type="SUPFAM" id="SSF69318">
    <property type="entry name" value="Integrin alpha N-terminal domain"/>
    <property type="match status" value="2"/>
</dbReference>
<gene>
    <name evidence="3" type="ORF">DQQ10_04370</name>
</gene>
<name>A0A364Y883_9BACT</name>
<keyword evidence="4" id="KW-1185">Reference proteome</keyword>
<dbReference type="AlphaFoldDB" id="A0A364Y883"/>
<evidence type="ECO:0000313" key="4">
    <source>
        <dbReference type="Proteomes" id="UP000251889"/>
    </source>
</evidence>
<dbReference type="PANTHER" id="PTHR46580">
    <property type="entry name" value="SENSOR KINASE-RELATED"/>
    <property type="match status" value="1"/>
</dbReference>
<dbReference type="InterPro" id="IPR013517">
    <property type="entry name" value="FG-GAP"/>
</dbReference>
<feature type="chain" id="PRO_5016768804" description="Secretion system C-terminal sorting domain-containing protein" evidence="2">
    <location>
        <begin position="19"/>
        <end position="727"/>
    </location>
</feature>
<dbReference type="OrthoDB" id="9816120at2"/>
<evidence type="ECO:0000313" key="3">
    <source>
        <dbReference type="EMBL" id="RAW03326.1"/>
    </source>
</evidence>
<dbReference type="Gene3D" id="2.130.10.130">
    <property type="entry name" value="Integrin alpha, N-terminal"/>
    <property type="match status" value="1"/>
</dbReference>
<protein>
    <recommendedName>
        <fullName evidence="5">Secretion system C-terminal sorting domain-containing protein</fullName>
    </recommendedName>
</protein>
<reference evidence="3 4" key="1">
    <citation type="submission" date="2018-06" db="EMBL/GenBank/DDBJ databases">
        <title>Chryseolinea flavus sp. nov., a member of the phylum Bacteroidetes isolated from soil.</title>
        <authorList>
            <person name="Li Y."/>
            <person name="Wang J."/>
        </authorList>
    </citation>
    <scope>NUCLEOTIDE SEQUENCE [LARGE SCALE GENOMIC DNA]</scope>
    <source>
        <strain evidence="3 4">SDU1-6</strain>
    </source>
</reference>